<dbReference type="EMBL" id="JAODUP010000013">
    <property type="protein sequence ID" value="KAK2168968.1"/>
    <property type="molecule type" value="Genomic_DNA"/>
</dbReference>
<name>A0AAD9NHP4_9ANNE</name>
<dbReference type="AlphaFoldDB" id="A0AAD9NHP4"/>
<evidence type="ECO:0000313" key="1">
    <source>
        <dbReference type="EMBL" id="KAK2168968.1"/>
    </source>
</evidence>
<keyword evidence="2" id="KW-1185">Reference proteome</keyword>
<dbReference type="Proteomes" id="UP001208570">
    <property type="component" value="Unassembled WGS sequence"/>
</dbReference>
<evidence type="ECO:0008006" key="3">
    <source>
        <dbReference type="Google" id="ProtNLM"/>
    </source>
</evidence>
<protein>
    <recommendedName>
        <fullName evidence="3">Integrase</fullName>
    </recommendedName>
</protein>
<accession>A0AAD9NHP4</accession>
<evidence type="ECO:0000313" key="2">
    <source>
        <dbReference type="Proteomes" id="UP001208570"/>
    </source>
</evidence>
<reference evidence="1" key="1">
    <citation type="journal article" date="2023" name="Mol. Biol. Evol.">
        <title>Third-Generation Sequencing Reveals the Adaptive Role of the Epigenome in Three Deep-Sea Polychaetes.</title>
        <authorList>
            <person name="Perez M."/>
            <person name="Aroh O."/>
            <person name="Sun Y."/>
            <person name="Lan Y."/>
            <person name="Juniper S.K."/>
            <person name="Young C.R."/>
            <person name="Angers B."/>
            <person name="Qian P.Y."/>
        </authorList>
    </citation>
    <scope>NUCLEOTIDE SEQUENCE</scope>
    <source>
        <strain evidence="1">P08H-3</strain>
    </source>
</reference>
<sequence>MIGRNVWKCMAKNTVEVTESIEMMIEFTVGQDIYYVGPSKAKTLLVLMTDSDQERALKECHDDPAIGGYRGMTISQRKVLASYYWSNVTDYIQTWALFKRTHNEVGVINHERSHEDIRPKYMYLMPPTTTDQDNILQAAEVINQQIKENIVKSQEKQKEKVKKHKVFTFHVGEQVLRKNNRKLGRKGSRLEHDWLDPYVITEMSTNQVVLQRNGENSLREDKKTN</sequence>
<gene>
    <name evidence="1" type="ORF">LSH36_13g24030</name>
</gene>
<organism evidence="1 2">
    <name type="scientific">Paralvinella palmiformis</name>
    <dbReference type="NCBI Taxonomy" id="53620"/>
    <lineage>
        <taxon>Eukaryota</taxon>
        <taxon>Metazoa</taxon>
        <taxon>Spiralia</taxon>
        <taxon>Lophotrochozoa</taxon>
        <taxon>Annelida</taxon>
        <taxon>Polychaeta</taxon>
        <taxon>Sedentaria</taxon>
        <taxon>Canalipalpata</taxon>
        <taxon>Terebellida</taxon>
        <taxon>Terebelliformia</taxon>
        <taxon>Alvinellidae</taxon>
        <taxon>Paralvinella</taxon>
    </lineage>
</organism>
<proteinExistence type="predicted"/>
<comment type="caution">
    <text evidence="1">The sequence shown here is derived from an EMBL/GenBank/DDBJ whole genome shotgun (WGS) entry which is preliminary data.</text>
</comment>